<evidence type="ECO:0000256" key="3">
    <source>
        <dbReference type="ARBA" id="ARBA00023125"/>
    </source>
</evidence>
<accession>A0ABW6CUZ8</accession>
<protein>
    <submittedName>
        <fullName evidence="6">LysR substrate-binding domain-containing protein</fullName>
    </submittedName>
</protein>
<comment type="caution">
    <text evidence="6">The sequence shown here is derived from an EMBL/GenBank/DDBJ whole genome shotgun (WGS) entry which is preliminary data.</text>
</comment>
<evidence type="ECO:0000256" key="4">
    <source>
        <dbReference type="ARBA" id="ARBA00023163"/>
    </source>
</evidence>
<keyword evidence="4" id="KW-0804">Transcription</keyword>
<evidence type="ECO:0000256" key="2">
    <source>
        <dbReference type="ARBA" id="ARBA00023015"/>
    </source>
</evidence>
<evidence type="ECO:0000259" key="5">
    <source>
        <dbReference type="PROSITE" id="PS50931"/>
    </source>
</evidence>
<dbReference type="PANTHER" id="PTHR30537">
    <property type="entry name" value="HTH-TYPE TRANSCRIPTIONAL REGULATOR"/>
    <property type="match status" value="1"/>
</dbReference>
<dbReference type="SUPFAM" id="SSF46785">
    <property type="entry name" value="Winged helix' DNA-binding domain"/>
    <property type="match status" value="1"/>
</dbReference>
<keyword evidence="2" id="KW-0805">Transcription regulation</keyword>
<organism evidence="6 7">
    <name type="scientific">Phenylobacterium ferrooxidans</name>
    <dbReference type="NCBI Taxonomy" id="2982689"/>
    <lineage>
        <taxon>Bacteria</taxon>
        <taxon>Pseudomonadati</taxon>
        <taxon>Pseudomonadota</taxon>
        <taxon>Alphaproteobacteria</taxon>
        <taxon>Caulobacterales</taxon>
        <taxon>Caulobacteraceae</taxon>
        <taxon>Phenylobacterium</taxon>
    </lineage>
</organism>
<keyword evidence="3" id="KW-0238">DNA-binding</keyword>
<sequence>MLRKAPPLEAIEVFVAAAGGRSFRAVARDLALSPSAISRRIAALETFLGATLFDRTTQIPTLSAAGRRYLLMVEPAMVAIQRATMQLAGPQDERISVAASHSFASAWLLPRLGELQRDHGIELEIIPTRDFNVLRSGQARFAIWGGNEAPADLAATHLFDAVVTPVAARRLACGRSPPANEHEIPDYTLLSMRTPARLWERWLALAGVHAPELKVREFATLQLAYEAAAAGMGVALGLPLVVEPALEAGRLLACAGAPRSLGESYRLYRSPRLAITPPEQLFVDWLRLSVGRSMQRFALHAQRPTLDPGLVA</sequence>
<evidence type="ECO:0000313" key="6">
    <source>
        <dbReference type="EMBL" id="MFD3266118.1"/>
    </source>
</evidence>
<dbReference type="Pfam" id="PF00126">
    <property type="entry name" value="HTH_1"/>
    <property type="match status" value="1"/>
</dbReference>
<dbReference type="RefSeq" id="WP_377371409.1">
    <property type="nucleotide sequence ID" value="NZ_JAOTJD010000047.1"/>
</dbReference>
<dbReference type="InterPro" id="IPR036388">
    <property type="entry name" value="WH-like_DNA-bd_sf"/>
</dbReference>
<dbReference type="PROSITE" id="PS50931">
    <property type="entry name" value="HTH_LYSR"/>
    <property type="match status" value="1"/>
</dbReference>
<dbReference type="PANTHER" id="PTHR30537:SF79">
    <property type="entry name" value="TRANSCRIPTIONAL REGULATOR-RELATED"/>
    <property type="match status" value="1"/>
</dbReference>
<comment type="similarity">
    <text evidence="1">Belongs to the LysR transcriptional regulatory family.</text>
</comment>
<evidence type="ECO:0000313" key="7">
    <source>
        <dbReference type="Proteomes" id="UP001598130"/>
    </source>
</evidence>
<name>A0ABW6CUZ8_9CAUL</name>
<dbReference type="EMBL" id="JAOTJD010000047">
    <property type="protein sequence ID" value="MFD3266118.1"/>
    <property type="molecule type" value="Genomic_DNA"/>
</dbReference>
<evidence type="ECO:0000256" key="1">
    <source>
        <dbReference type="ARBA" id="ARBA00009437"/>
    </source>
</evidence>
<dbReference type="SUPFAM" id="SSF53850">
    <property type="entry name" value="Periplasmic binding protein-like II"/>
    <property type="match status" value="1"/>
</dbReference>
<dbReference type="InterPro" id="IPR000847">
    <property type="entry name" value="LysR_HTH_N"/>
</dbReference>
<reference evidence="6 7" key="1">
    <citation type="submission" date="2022-09" db="EMBL/GenBank/DDBJ databases">
        <title>New species of Phenylobacterium.</title>
        <authorList>
            <person name="Mieszkin S."/>
        </authorList>
    </citation>
    <scope>NUCLEOTIDE SEQUENCE [LARGE SCALE GENOMIC DNA]</scope>
    <source>
        <strain evidence="6 7">HK31-G</strain>
    </source>
</reference>
<proteinExistence type="inferred from homology"/>
<dbReference type="Gene3D" id="3.40.190.10">
    <property type="entry name" value="Periplasmic binding protein-like II"/>
    <property type="match status" value="2"/>
</dbReference>
<dbReference type="Gene3D" id="1.10.10.10">
    <property type="entry name" value="Winged helix-like DNA-binding domain superfamily/Winged helix DNA-binding domain"/>
    <property type="match status" value="1"/>
</dbReference>
<feature type="domain" description="HTH lysR-type" evidence="5">
    <location>
        <begin position="6"/>
        <end position="61"/>
    </location>
</feature>
<gene>
    <name evidence="6" type="ORF">OCL97_19345</name>
</gene>
<dbReference type="Proteomes" id="UP001598130">
    <property type="component" value="Unassembled WGS sequence"/>
</dbReference>
<dbReference type="InterPro" id="IPR058163">
    <property type="entry name" value="LysR-type_TF_proteobact-type"/>
</dbReference>
<dbReference type="InterPro" id="IPR005119">
    <property type="entry name" value="LysR_subst-bd"/>
</dbReference>
<dbReference type="Pfam" id="PF03466">
    <property type="entry name" value="LysR_substrate"/>
    <property type="match status" value="1"/>
</dbReference>
<keyword evidence="7" id="KW-1185">Reference proteome</keyword>
<dbReference type="InterPro" id="IPR036390">
    <property type="entry name" value="WH_DNA-bd_sf"/>
</dbReference>